<name>A0A0C3QBD1_9AGAM</name>
<dbReference type="GO" id="GO:0036297">
    <property type="term" value="P:interstrand cross-link repair"/>
    <property type="evidence" value="ECO:0007669"/>
    <property type="project" value="TreeGrafter"/>
</dbReference>
<dbReference type="OrthoDB" id="354769at2759"/>
<evidence type="ECO:0000256" key="1">
    <source>
        <dbReference type="ARBA" id="ARBA00009797"/>
    </source>
</evidence>
<reference evidence="3 4" key="1">
    <citation type="submission" date="2014-04" db="EMBL/GenBank/DDBJ databases">
        <authorList>
            <consortium name="DOE Joint Genome Institute"/>
            <person name="Kuo A."/>
            <person name="Girlanda M."/>
            <person name="Perotto S."/>
            <person name="Kohler A."/>
            <person name="Nagy L.G."/>
            <person name="Floudas D."/>
            <person name="Copeland A."/>
            <person name="Barry K.W."/>
            <person name="Cichocki N."/>
            <person name="Veneault-Fourrey C."/>
            <person name="LaButti K."/>
            <person name="Lindquist E.A."/>
            <person name="Lipzen A."/>
            <person name="Lundell T."/>
            <person name="Morin E."/>
            <person name="Murat C."/>
            <person name="Sun H."/>
            <person name="Tunlid A."/>
            <person name="Henrissat B."/>
            <person name="Grigoriev I.V."/>
            <person name="Hibbett D.S."/>
            <person name="Martin F."/>
            <person name="Nordberg H.P."/>
            <person name="Cantor M.N."/>
            <person name="Hua S.X."/>
        </authorList>
    </citation>
    <scope>NUCLEOTIDE SEQUENCE [LARGE SCALE GENOMIC DNA]</scope>
    <source>
        <strain evidence="3 4">MUT 4182</strain>
    </source>
</reference>
<feature type="compositionally biased region" description="Low complexity" evidence="2">
    <location>
        <begin position="654"/>
        <end position="675"/>
    </location>
</feature>
<dbReference type="EMBL" id="KN823132">
    <property type="protein sequence ID" value="KIO21649.1"/>
    <property type="molecule type" value="Genomic_DNA"/>
</dbReference>
<feature type="region of interest" description="Disordered" evidence="2">
    <location>
        <begin position="225"/>
        <end position="380"/>
    </location>
</feature>
<feature type="compositionally biased region" description="Polar residues" evidence="2">
    <location>
        <begin position="277"/>
        <end position="286"/>
    </location>
</feature>
<dbReference type="PANTHER" id="PTHR14464">
    <property type="entry name" value="EXONUCLEASE V"/>
    <property type="match status" value="1"/>
</dbReference>
<comment type="similarity">
    <text evidence="1">Belongs to the EXO5 family.</text>
</comment>
<dbReference type="HOGENOM" id="CLU_363939_0_0_1"/>
<protein>
    <submittedName>
        <fullName evidence="3">Uncharacterized protein</fullName>
    </submittedName>
</protein>
<feature type="compositionally biased region" description="Polar residues" evidence="2">
    <location>
        <begin position="598"/>
        <end position="608"/>
    </location>
</feature>
<keyword evidence="4" id="KW-1185">Reference proteome</keyword>
<dbReference type="Proteomes" id="UP000054248">
    <property type="component" value="Unassembled WGS sequence"/>
</dbReference>
<feature type="region of interest" description="Disordered" evidence="2">
    <location>
        <begin position="740"/>
        <end position="769"/>
    </location>
</feature>
<dbReference type="AlphaFoldDB" id="A0A0C3QBD1"/>
<evidence type="ECO:0000256" key="2">
    <source>
        <dbReference type="SAM" id="MobiDB-lite"/>
    </source>
</evidence>
<dbReference type="GO" id="GO:0005634">
    <property type="term" value="C:nucleus"/>
    <property type="evidence" value="ECO:0007669"/>
    <property type="project" value="TreeGrafter"/>
</dbReference>
<feature type="compositionally biased region" description="Low complexity" evidence="2">
    <location>
        <begin position="67"/>
        <end position="85"/>
    </location>
</feature>
<dbReference type="InterPro" id="IPR019190">
    <property type="entry name" value="EXOV"/>
</dbReference>
<feature type="compositionally biased region" description="Low complexity" evidence="2">
    <location>
        <begin position="340"/>
        <end position="353"/>
    </location>
</feature>
<feature type="region of interest" description="Disordered" evidence="2">
    <location>
        <begin position="458"/>
        <end position="487"/>
    </location>
</feature>
<proteinExistence type="inferred from homology"/>
<gene>
    <name evidence="3" type="ORF">M407DRAFT_28785</name>
</gene>
<feature type="region of interest" description="Disordered" evidence="2">
    <location>
        <begin position="529"/>
        <end position="579"/>
    </location>
</feature>
<dbReference type="Pfam" id="PF09810">
    <property type="entry name" value="Exo5"/>
    <property type="match status" value="1"/>
</dbReference>
<evidence type="ECO:0000313" key="3">
    <source>
        <dbReference type="EMBL" id="KIO21649.1"/>
    </source>
</evidence>
<evidence type="ECO:0000313" key="4">
    <source>
        <dbReference type="Proteomes" id="UP000054248"/>
    </source>
</evidence>
<feature type="compositionally biased region" description="Basic and acidic residues" evidence="2">
    <location>
        <begin position="633"/>
        <end position="642"/>
    </location>
</feature>
<feature type="compositionally biased region" description="Basic and acidic residues" evidence="2">
    <location>
        <begin position="258"/>
        <end position="270"/>
    </location>
</feature>
<dbReference type="GO" id="GO:0045145">
    <property type="term" value="F:single-stranded DNA 5'-3' DNA exonuclease activity"/>
    <property type="evidence" value="ECO:0007669"/>
    <property type="project" value="InterPro"/>
</dbReference>
<reference evidence="4" key="2">
    <citation type="submission" date="2015-01" db="EMBL/GenBank/DDBJ databases">
        <title>Evolutionary Origins and Diversification of the Mycorrhizal Mutualists.</title>
        <authorList>
            <consortium name="DOE Joint Genome Institute"/>
            <consortium name="Mycorrhizal Genomics Consortium"/>
            <person name="Kohler A."/>
            <person name="Kuo A."/>
            <person name="Nagy L.G."/>
            <person name="Floudas D."/>
            <person name="Copeland A."/>
            <person name="Barry K.W."/>
            <person name="Cichocki N."/>
            <person name="Veneault-Fourrey C."/>
            <person name="LaButti K."/>
            <person name="Lindquist E.A."/>
            <person name="Lipzen A."/>
            <person name="Lundell T."/>
            <person name="Morin E."/>
            <person name="Murat C."/>
            <person name="Riley R."/>
            <person name="Ohm R."/>
            <person name="Sun H."/>
            <person name="Tunlid A."/>
            <person name="Henrissat B."/>
            <person name="Grigoriev I.V."/>
            <person name="Hibbett D.S."/>
            <person name="Martin F."/>
        </authorList>
    </citation>
    <scope>NUCLEOTIDE SEQUENCE [LARGE SCALE GENOMIC DNA]</scope>
    <source>
        <strain evidence="4">MUT 4182</strain>
    </source>
</reference>
<feature type="region of interest" description="Disordered" evidence="2">
    <location>
        <begin position="1"/>
        <end position="85"/>
    </location>
</feature>
<feature type="compositionally biased region" description="Low complexity" evidence="2">
    <location>
        <begin position="19"/>
        <end position="30"/>
    </location>
</feature>
<feature type="region of interest" description="Disordered" evidence="2">
    <location>
        <begin position="598"/>
        <end position="685"/>
    </location>
</feature>
<organism evidence="3 4">
    <name type="scientific">Tulasnella calospora MUT 4182</name>
    <dbReference type="NCBI Taxonomy" id="1051891"/>
    <lineage>
        <taxon>Eukaryota</taxon>
        <taxon>Fungi</taxon>
        <taxon>Dikarya</taxon>
        <taxon>Basidiomycota</taxon>
        <taxon>Agaricomycotina</taxon>
        <taxon>Agaricomycetes</taxon>
        <taxon>Cantharellales</taxon>
        <taxon>Tulasnellaceae</taxon>
        <taxon>Tulasnella</taxon>
    </lineage>
</organism>
<dbReference type="GO" id="GO:0005739">
    <property type="term" value="C:mitochondrion"/>
    <property type="evidence" value="ECO:0007669"/>
    <property type="project" value="TreeGrafter"/>
</dbReference>
<accession>A0A0C3QBD1</accession>
<sequence>MSSDQSTKSTTRRSRRSPLSKPSSARSNSPLTDRVSKCPTPRRKAVGTKPLPLRQPSPEEAKPPAAPTSESKPPPAEVAAPVTTPPGSLLALFRPRGRLSVTDLVTPSWCEFKFDYSLRGQRWRGKNMDDVVISKHGKAIPVQKAVVIHAEKHIHKKLEEELPVVEVIVKVKTPEERFALLLLNMIANFQMLIDIGTCREFHVMGFVNGIYVTGIIDEINRLPGPATVSSSSSKRPRNVRSPPPQTPSPSPRKRKSKATAEDSPQRRIDSYFRASPSKKTALQARSTDPKGSPAGIISINSDDDSDVEMTRASQESKDEGTVAEPPSSTPPEVEMRSVNASQESEPPSASQSADRPSGDGSTYRLHLNDTKTRSVSSLPKDDLSGRLQLMLYHQLLGRLVGAAQVSPTTSSENTSSPLSFTFDFRDILKHLNLTRSRTFSDEFIAEASELLDSFDAFSSSSQKSSPGKKSGSQSSPGKKSGSQSSVGSRLVKNLDDVFRCWKSTVRQLQLEFDAPIDDGLELIYRMREEMPTKSRSKGKGKTKSGDQQASFGATKPPLRLTDLGQLPPPIPETMSPEPLEVTEDRMLQLAIMESLRTNVQDSQGSNGTDDVFYTPFESLSQDPDYKPSGAFDRGGDSSKAKAPDPLPTPPPSSPLAVPADATASSSTSQSRAPSPRNEKDLVALQNEAVEDHIAGVVTASQGSQGSNMDWEALVGGEDIPDAELSAMDMPAIDMPATLLSPAKKRLSQEESSKGKGKGKALPIDTSKLP</sequence>
<feature type="compositionally biased region" description="Pro residues" evidence="2">
    <location>
        <begin position="644"/>
        <end position="653"/>
    </location>
</feature>
<dbReference type="PANTHER" id="PTHR14464:SF4">
    <property type="entry name" value="EXONUCLEASE V"/>
    <property type="match status" value="1"/>
</dbReference>
<feature type="compositionally biased region" description="Pro residues" evidence="2">
    <location>
        <begin position="241"/>
        <end position="250"/>
    </location>
</feature>
<feature type="non-terminal residue" evidence="3">
    <location>
        <position position="769"/>
    </location>
</feature>